<dbReference type="RefSeq" id="WP_062742359.1">
    <property type="nucleotide sequence ID" value="NZ_CP012871.1"/>
</dbReference>
<evidence type="ECO:0000259" key="1">
    <source>
        <dbReference type="Pfam" id="PF00549"/>
    </source>
</evidence>
<dbReference type="GO" id="GO:0006099">
    <property type="term" value="P:tricarboxylic acid cycle"/>
    <property type="evidence" value="ECO:0007669"/>
    <property type="project" value="TreeGrafter"/>
</dbReference>
<dbReference type="NCBIfam" id="NF004760">
    <property type="entry name" value="PRK06091.1"/>
    <property type="match status" value="1"/>
</dbReference>
<sequence length="516" mass="55746">MSTRIVIKKNTYFDSVSLMSVSTKANQLDGVEQAFVAMATEMNKGVLKNLGLMTDELEQAASGDLMIVIKGASDDANTATLEAIEALFVRKDSAGSRHESRYATLSSAHTHIPESNLAVISVNGAFAAREARQALENDLNVMLFSDNVSLEDELALKQLAHQKGLLMMGPDCGTAIINGAGLCFANEVRRGSIGIIGASGTGSQELSVRIHEFGGGISQLIGTGGRDLSEKIGGIMMLDALQMLEEDEQTEVIALISKPPAPAVARKVLERAKSCRKPVVVCFLGRGEPQADEEGLQFARGTKEAALKAVLLTGVKKESLDLHPLNWPLIEEVRALLKPEQKYIRALFCGGTLCDEAMFAALEKYPNVYSNIQPNQEYRLKDVNVSIAHTFLDFGDDDFTNGKPHPMIDPTNRISRLLQEARDPEVGVIVMDFVLGYGSHEDPVGVMLDAIKEAKAIAARDGRHLVILGYVLGTDLDTPSLGQQCQMLTDAGVIWASSSTNTGLLAREFVCKEEAQ</sequence>
<feature type="domain" description="CoA-binding" evidence="2">
    <location>
        <begin position="191"/>
        <end position="283"/>
    </location>
</feature>
<dbReference type="GO" id="GO:0009361">
    <property type="term" value="C:succinate-CoA ligase complex (ADP-forming)"/>
    <property type="evidence" value="ECO:0007669"/>
    <property type="project" value="TreeGrafter"/>
</dbReference>
<dbReference type="InterPro" id="IPR016102">
    <property type="entry name" value="Succinyl-CoA_synth-like"/>
</dbReference>
<dbReference type="PANTHER" id="PTHR11117">
    <property type="entry name" value="SUCCINYL-COA LIGASE SUBUNIT ALPHA"/>
    <property type="match status" value="1"/>
</dbReference>
<dbReference type="GO" id="GO:0004775">
    <property type="term" value="F:succinate-CoA ligase (ADP-forming) activity"/>
    <property type="evidence" value="ECO:0007669"/>
    <property type="project" value="TreeGrafter"/>
</dbReference>
<dbReference type="Gene3D" id="3.40.50.261">
    <property type="entry name" value="Succinyl-CoA synthetase domains"/>
    <property type="match status" value="2"/>
</dbReference>
<dbReference type="GO" id="GO:0004776">
    <property type="term" value="F:succinate-CoA ligase (GDP-forming) activity"/>
    <property type="evidence" value="ECO:0007669"/>
    <property type="project" value="TreeGrafter"/>
</dbReference>
<dbReference type="EMBL" id="CP012871">
    <property type="protein sequence ID" value="ALR78686.1"/>
    <property type="molecule type" value="Genomic_DNA"/>
</dbReference>
<dbReference type="Gene3D" id="3.40.50.720">
    <property type="entry name" value="NAD(P)-binding Rossmann-like Domain"/>
    <property type="match status" value="1"/>
</dbReference>
<reference evidence="4" key="1">
    <citation type="submission" date="2015-10" db="EMBL/GenBank/DDBJ databases">
        <title>Complete Genome Sequencing of Klebsiella sp. strain G5.</title>
        <authorList>
            <person name="Chan K.-G."/>
            <person name="Chen J.-W."/>
        </authorList>
    </citation>
    <scope>NUCLEOTIDE SEQUENCE [LARGE SCALE GENOMIC DNA]</scope>
    <source>
        <strain evidence="4">G5</strain>
    </source>
</reference>
<dbReference type="GO" id="GO:0005829">
    <property type="term" value="C:cytosol"/>
    <property type="evidence" value="ECO:0007669"/>
    <property type="project" value="TreeGrafter"/>
</dbReference>
<dbReference type="OrthoDB" id="5580580at2"/>
<proteinExistence type="predicted"/>
<evidence type="ECO:0000259" key="2">
    <source>
        <dbReference type="Pfam" id="PF02629"/>
    </source>
</evidence>
<dbReference type="PANTHER" id="PTHR11117:SF24">
    <property type="entry name" value="PROTEIN FDRA"/>
    <property type="match status" value="1"/>
</dbReference>
<evidence type="ECO:0008006" key="5">
    <source>
        <dbReference type="Google" id="ProtNLM"/>
    </source>
</evidence>
<dbReference type="KEGG" id="kle:AO703_21110"/>
<organism evidence="3 4">
    <name type="scientific">[Enterobacter] lignolyticus</name>
    <dbReference type="NCBI Taxonomy" id="1334193"/>
    <lineage>
        <taxon>Bacteria</taxon>
        <taxon>Pseudomonadati</taxon>
        <taxon>Pseudomonadota</taxon>
        <taxon>Gammaproteobacteria</taxon>
        <taxon>Enterobacterales</taxon>
        <taxon>Enterobacteriaceae</taxon>
        <taxon>Pluralibacter</taxon>
    </lineage>
</organism>
<dbReference type="InterPro" id="IPR003781">
    <property type="entry name" value="CoA-bd"/>
</dbReference>
<dbReference type="InterPro" id="IPR005811">
    <property type="entry name" value="SUCC_ACL_C"/>
</dbReference>
<gene>
    <name evidence="3" type="ORF">AO703_21110</name>
</gene>
<protein>
    <recommendedName>
        <fullName evidence="5">FdrA family protein</fullName>
    </recommendedName>
</protein>
<dbReference type="Pfam" id="PF00549">
    <property type="entry name" value="Ligase_CoA"/>
    <property type="match status" value="1"/>
</dbReference>
<evidence type="ECO:0000313" key="3">
    <source>
        <dbReference type="EMBL" id="ALR78686.1"/>
    </source>
</evidence>
<dbReference type="SUPFAM" id="SSF52210">
    <property type="entry name" value="Succinyl-CoA synthetase domains"/>
    <property type="match status" value="2"/>
</dbReference>
<evidence type="ECO:0000313" key="4">
    <source>
        <dbReference type="Proteomes" id="UP000069162"/>
    </source>
</evidence>
<dbReference type="Proteomes" id="UP000069162">
    <property type="component" value="Chromosome"/>
</dbReference>
<name>A0A806X9D4_9ENTR</name>
<accession>A0A806X9D4</accession>
<dbReference type="AlphaFoldDB" id="A0A806X9D4"/>
<dbReference type="Pfam" id="PF02629">
    <property type="entry name" value="CoA_binding"/>
    <property type="match status" value="1"/>
</dbReference>
<feature type="domain" description="ATP-citrate synthase/succinyl-CoA ligase C-terminal" evidence="1">
    <location>
        <begin position="347"/>
        <end position="504"/>
    </location>
</feature>